<dbReference type="Proteomes" id="UP001295469">
    <property type="component" value="Chromosome A03"/>
</dbReference>
<accession>A0A816VUP1</accession>
<organism evidence="2">
    <name type="scientific">Brassica napus</name>
    <name type="common">Rape</name>
    <dbReference type="NCBI Taxonomy" id="3708"/>
    <lineage>
        <taxon>Eukaryota</taxon>
        <taxon>Viridiplantae</taxon>
        <taxon>Streptophyta</taxon>
        <taxon>Embryophyta</taxon>
        <taxon>Tracheophyta</taxon>
        <taxon>Spermatophyta</taxon>
        <taxon>Magnoliopsida</taxon>
        <taxon>eudicotyledons</taxon>
        <taxon>Gunneridae</taxon>
        <taxon>Pentapetalae</taxon>
        <taxon>rosids</taxon>
        <taxon>malvids</taxon>
        <taxon>Brassicales</taxon>
        <taxon>Brassicaceae</taxon>
        <taxon>Brassiceae</taxon>
        <taxon>Brassica</taxon>
    </lineage>
</organism>
<evidence type="ECO:0000313" key="2">
    <source>
        <dbReference type="EMBL" id="CAF2128191.1"/>
    </source>
</evidence>
<dbReference type="EMBL" id="HG994357">
    <property type="protein sequence ID" value="CAF2128191.1"/>
    <property type="molecule type" value="Genomic_DNA"/>
</dbReference>
<proteinExistence type="predicted"/>
<gene>
    <name evidence="2" type="ORF">DARMORV10_A03P41440.1</name>
</gene>
<sequence length="67" mass="7795">MNPMLELLSKLKKMDIADRLSALSELADQDLEDGDHTSDQDAWDEMDPDEHSYEELLEVGEIFRNRE</sequence>
<protein>
    <submittedName>
        <fullName evidence="2">(rape) hypothetical protein</fullName>
    </submittedName>
</protein>
<reference evidence="2" key="1">
    <citation type="submission" date="2021-01" db="EMBL/GenBank/DDBJ databases">
        <authorList>
            <consortium name="Genoscope - CEA"/>
            <person name="William W."/>
        </authorList>
    </citation>
    <scope>NUCLEOTIDE SEQUENCE</scope>
</reference>
<feature type="region of interest" description="Disordered" evidence="1">
    <location>
        <begin position="27"/>
        <end position="49"/>
    </location>
</feature>
<name>A0A816VUP1_BRANA</name>
<evidence type="ECO:0000256" key="1">
    <source>
        <dbReference type="SAM" id="MobiDB-lite"/>
    </source>
</evidence>
<dbReference type="AlphaFoldDB" id="A0A816VUP1"/>